<dbReference type="PANTHER" id="PTHR35789:SF1">
    <property type="entry name" value="SPORE GERMINATION PROTEIN B3"/>
    <property type="match status" value="1"/>
</dbReference>
<dbReference type="NCBIfam" id="TIGR02887">
    <property type="entry name" value="spore_ger_x_C"/>
    <property type="match status" value="1"/>
</dbReference>
<dbReference type="AlphaFoldDB" id="A0A3S0UG78"/>
<dbReference type="InterPro" id="IPR057336">
    <property type="entry name" value="GerAC_N"/>
</dbReference>
<evidence type="ECO:0000313" key="10">
    <source>
        <dbReference type="EMBL" id="RUQ30916.1"/>
    </source>
</evidence>
<evidence type="ECO:0000259" key="8">
    <source>
        <dbReference type="Pfam" id="PF05504"/>
    </source>
</evidence>
<evidence type="ECO:0000259" key="9">
    <source>
        <dbReference type="Pfam" id="PF25198"/>
    </source>
</evidence>
<dbReference type="OrthoDB" id="2592518at2"/>
<gene>
    <name evidence="10" type="ORF">ELQ35_04805</name>
</gene>
<sequence>MKRCFLFTISIIVILAGCANQRIIDQVQIIQVLGYDKHEDKVKGTVIFPTYEEQGKTDLHVLDTEAASFENIVPRLNTKSTYPIDVGQLRTVLFGKDFAEQGIDPVIHFLSRDPKVGSRMQLGISEDTAEGIIRSIVKEKVPYHINYKIDQNIQYGSLPKMNLHVFLTNFYSEGMDPFLPYFTIEGNTVKIDGLALFNKGKYVNHINMTQSFLCKMLMDGTQNGRYETKIKGNEKEGFISLKSLDSKAKYTINQKDRIPHISIDLTMKAQLKKGLPGLNYTKNKDIEKTEKILDEHFNKEVQQLISLFQEYNLDPLGLGDKVRAKSRSWDYGRFQDMYPHLKTTVNTKVTIIQTGVEE</sequence>
<proteinExistence type="inferred from homology"/>
<evidence type="ECO:0000313" key="11">
    <source>
        <dbReference type="Proteomes" id="UP000267430"/>
    </source>
</evidence>
<dbReference type="InterPro" id="IPR008844">
    <property type="entry name" value="Spore_GerAC-like"/>
</dbReference>
<organism evidence="10 11">
    <name type="scientific">Peribacillus cavernae</name>
    <dbReference type="NCBI Taxonomy" id="1674310"/>
    <lineage>
        <taxon>Bacteria</taxon>
        <taxon>Bacillati</taxon>
        <taxon>Bacillota</taxon>
        <taxon>Bacilli</taxon>
        <taxon>Bacillales</taxon>
        <taxon>Bacillaceae</taxon>
        <taxon>Peribacillus</taxon>
    </lineage>
</organism>
<evidence type="ECO:0000256" key="7">
    <source>
        <dbReference type="ARBA" id="ARBA00023288"/>
    </source>
</evidence>
<evidence type="ECO:0000256" key="2">
    <source>
        <dbReference type="ARBA" id="ARBA00007886"/>
    </source>
</evidence>
<keyword evidence="7" id="KW-0449">Lipoprotein</keyword>
<accession>A0A3S0UG78</accession>
<dbReference type="PROSITE" id="PS51257">
    <property type="entry name" value="PROKAR_LIPOPROTEIN"/>
    <property type="match status" value="1"/>
</dbReference>
<dbReference type="InterPro" id="IPR046953">
    <property type="entry name" value="Spore_GerAC-like_C"/>
</dbReference>
<keyword evidence="5" id="KW-0472">Membrane</keyword>
<dbReference type="GO" id="GO:0009847">
    <property type="term" value="P:spore germination"/>
    <property type="evidence" value="ECO:0007669"/>
    <property type="project" value="InterPro"/>
</dbReference>
<protein>
    <submittedName>
        <fullName evidence="10">Ger(X)C family spore germination protein</fullName>
    </submittedName>
</protein>
<dbReference type="PANTHER" id="PTHR35789">
    <property type="entry name" value="SPORE GERMINATION PROTEIN B3"/>
    <property type="match status" value="1"/>
</dbReference>
<evidence type="ECO:0000256" key="1">
    <source>
        <dbReference type="ARBA" id="ARBA00004635"/>
    </source>
</evidence>
<evidence type="ECO:0000256" key="6">
    <source>
        <dbReference type="ARBA" id="ARBA00023139"/>
    </source>
</evidence>
<dbReference type="InterPro" id="IPR038501">
    <property type="entry name" value="Spore_GerAC_C_sf"/>
</dbReference>
<evidence type="ECO:0000256" key="3">
    <source>
        <dbReference type="ARBA" id="ARBA00022544"/>
    </source>
</evidence>
<keyword evidence="4" id="KW-0732">Signal</keyword>
<dbReference type="Proteomes" id="UP000267430">
    <property type="component" value="Unassembled WGS sequence"/>
</dbReference>
<keyword evidence="6" id="KW-0564">Palmitate</keyword>
<dbReference type="EMBL" id="RYZZ01000006">
    <property type="protein sequence ID" value="RUQ30916.1"/>
    <property type="molecule type" value="Genomic_DNA"/>
</dbReference>
<name>A0A3S0UG78_9BACI</name>
<dbReference type="Pfam" id="PF25198">
    <property type="entry name" value="Spore_GerAC_N"/>
    <property type="match status" value="1"/>
</dbReference>
<evidence type="ECO:0000256" key="5">
    <source>
        <dbReference type="ARBA" id="ARBA00023136"/>
    </source>
</evidence>
<feature type="domain" description="Spore germination GerAC-like C-terminal" evidence="8">
    <location>
        <begin position="192"/>
        <end position="355"/>
    </location>
</feature>
<feature type="domain" description="Spore germination protein N-terminal" evidence="9">
    <location>
        <begin position="20"/>
        <end position="184"/>
    </location>
</feature>
<keyword evidence="11" id="KW-1185">Reference proteome</keyword>
<comment type="caution">
    <text evidence="10">The sequence shown here is derived from an EMBL/GenBank/DDBJ whole genome shotgun (WGS) entry which is preliminary data.</text>
</comment>
<reference evidence="10 11" key="1">
    <citation type="submission" date="2018-12" db="EMBL/GenBank/DDBJ databases">
        <title>Bacillus chawlae sp. nov., Bacillus glennii sp. nov., and Bacillus saganii sp. nov. Isolated from the Vehicle Assembly Building at Kennedy Space Center where the Viking Spacecraft were Assembled.</title>
        <authorList>
            <person name="Seuylemezian A."/>
            <person name="Vaishampayan P."/>
        </authorList>
    </citation>
    <scope>NUCLEOTIDE SEQUENCE [LARGE SCALE GENOMIC DNA]</scope>
    <source>
        <strain evidence="10 11">L5</strain>
    </source>
</reference>
<comment type="subcellular location">
    <subcellularLocation>
        <location evidence="1">Membrane</location>
        <topology evidence="1">Lipid-anchor</topology>
    </subcellularLocation>
</comment>
<dbReference type="Gene3D" id="3.30.300.210">
    <property type="entry name" value="Nutrient germinant receptor protein C, domain 3"/>
    <property type="match status" value="1"/>
</dbReference>
<evidence type="ECO:0000256" key="4">
    <source>
        <dbReference type="ARBA" id="ARBA00022729"/>
    </source>
</evidence>
<dbReference type="GO" id="GO:0016020">
    <property type="term" value="C:membrane"/>
    <property type="evidence" value="ECO:0007669"/>
    <property type="project" value="UniProtKB-SubCell"/>
</dbReference>
<comment type="similarity">
    <text evidence="2">Belongs to the GerABKC lipoprotein family.</text>
</comment>
<dbReference type="Pfam" id="PF05504">
    <property type="entry name" value="Spore_GerAC"/>
    <property type="match status" value="1"/>
</dbReference>
<keyword evidence="3" id="KW-0309">Germination</keyword>
<dbReference type="RefSeq" id="WP_126863701.1">
    <property type="nucleotide sequence ID" value="NZ_JAUSTX010000005.1"/>
</dbReference>